<accession>A0A7X3FFB1</accession>
<dbReference type="EMBL" id="RHLK01000002">
    <property type="protein sequence ID" value="MVO98632.1"/>
    <property type="molecule type" value="Genomic_DNA"/>
</dbReference>
<dbReference type="Gene3D" id="2.30.38.10">
    <property type="entry name" value="Luciferase, Domain 3"/>
    <property type="match status" value="1"/>
</dbReference>
<dbReference type="Proteomes" id="UP000490800">
    <property type="component" value="Unassembled WGS sequence"/>
</dbReference>
<reference evidence="2 3" key="1">
    <citation type="journal article" date="2019" name="Microorganisms">
        <title>Paenibacillus lutrae sp. nov., A Chitinolytic Species Isolated from A River Otter in Castril Natural Park, Granada, Spain.</title>
        <authorList>
            <person name="Rodriguez M."/>
            <person name="Reina J.C."/>
            <person name="Bejar V."/>
            <person name="Llamas I."/>
        </authorList>
    </citation>
    <scope>NUCLEOTIDE SEQUENCE [LARGE SCALE GENOMIC DNA]</scope>
    <source>
        <strain evidence="2 3">N10</strain>
    </source>
</reference>
<feature type="domain" description="AMP-dependent synthetase/ligase" evidence="1">
    <location>
        <begin position="100"/>
        <end position="244"/>
    </location>
</feature>
<dbReference type="Pfam" id="PF00501">
    <property type="entry name" value="AMP-binding"/>
    <property type="match status" value="1"/>
</dbReference>
<dbReference type="Gene3D" id="3.40.50.980">
    <property type="match status" value="2"/>
</dbReference>
<dbReference type="OrthoDB" id="9778383at2"/>
<evidence type="ECO:0000259" key="1">
    <source>
        <dbReference type="Pfam" id="PF00501"/>
    </source>
</evidence>
<dbReference type="AlphaFoldDB" id="A0A7X3FFB1"/>
<dbReference type="RefSeq" id="WP_157333013.1">
    <property type="nucleotide sequence ID" value="NZ_RHLK01000002.1"/>
</dbReference>
<keyword evidence="3" id="KW-1185">Reference proteome</keyword>
<dbReference type="InterPro" id="IPR045851">
    <property type="entry name" value="AMP-bd_C_sf"/>
</dbReference>
<gene>
    <name evidence="2" type="ORF">EDM21_03625</name>
</gene>
<dbReference type="PANTHER" id="PTHR43767">
    <property type="entry name" value="LONG-CHAIN-FATTY-ACID--COA LIGASE"/>
    <property type="match status" value="1"/>
</dbReference>
<evidence type="ECO:0000313" key="3">
    <source>
        <dbReference type="Proteomes" id="UP000490800"/>
    </source>
</evidence>
<dbReference type="InterPro" id="IPR000873">
    <property type="entry name" value="AMP-dep_synth/lig_dom"/>
</dbReference>
<protein>
    <submittedName>
        <fullName evidence="2">AMP-binding protein</fullName>
    </submittedName>
</protein>
<dbReference type="PANTHER" id="PTHR43767:SF1">
    <property type="entry name" value="NONRIBOSOMAL PEPTIDE SYNTHASE PES1 (EUROFUNG)-RELATED"/>
    <property type="match status" value="1"/>
</dbReference>
<dbReference type="Gene3D" id="3.30.300.30">
    <property type="match status" value="1"/>
</dbReference>
<name>A0A7X3FFB1_9BACL</name>
<comment type="caution">
    <text evidence="2">The sequence shown here is derived from an EMBL/GenBank/DDBJ whole genome shotgun (WGS) entry which is preliminary data.</text>
</comment>
<evidence type="ECO:0000313" key="2">
    <source>
        <dbReference type="EMBL" id="MVO98632.1"/>
    </source>
</evidence>
<dbReference type="SUPFAM" id="SSF56801">
    <property type="entry name" value="Acetyl-CoA synthetase-like"/>
    <property type="match status" value="1"/>
</dbReference>
<proteinExistence type="predicted"/>
<dbReference type="InterPro" id="IPR050237">
    <property type="entry name" value="ATP-dep_AMP-bd_enzyme"/>
</dbReference>
<organism evidence="2 3">
    <name type="scientific">Paenibacillus lutrae</name>
    <dbReference type="NCBI Taxonomy" id="2078573"/>
    <lineage>
        <taxon>Bacteria</taxon>
        <taxon>Bacillati</taxon>
        <taxon>Bacillota</taxon>
        <taxon>Bacilli</taxon>
        <taxon>Bacillales</taxon>
        <taxon>Paenibacillaceae</taxon>
        <taxon>Paenibacillus</taxon>
    </lineage>
</organism>
<sequence length="404" mass="46785">MAAWDEQHLFYLDHRNRQEITYCDFVKCLNEMSEYRTTIYVDRTNPYLFFCELMIALLNGSDVQIMDAEQREAAAEGPLFQSRVQLHEPQDIVLLLRQHANASVHMFTSGTSGQPKRITHTIRTLLPLRSKKKRDVWAFAYHPSHFAGIQVFFEIVSNLDTLIYFFDYRALPLDELLTGREITIISATPTFYRSLLPYLHATYGQVRRIIFGGEKYEESLADKLKILFPAALLKNIYATTETGKLLESQTDLFTIPPQMQGLLKIENDELLIHESLLREGPDSRLIRQGWYYSGDLIQFETEDQFKFVSRKGDVVKVGGYKINLQIIEEKMKTLNGIDHIRIYCRPNSVVGNMLTAEIVTDKYSEVQIKQLCRSELGLEPWEIPRVIYLVNDIAQTITGKKLRN</sequence>
<dbReference type="GO" id="GO:0016878">
    <property type="term" value="F:acid-thiol ligase activity"/>
    <property type="evidence" value="ECO:0007669"/>
    <property type="project" value="UniProtKB-ARBA"/>
</dbReference>